<gene>
    <name evidence="2" type="ORF">H8718_04150</name>
</gene>
<proteinExistence type="predicted"/>
<name>A0A926I8J6_9FIRM</name>
<evidence type="ECO:0000313" key="2">
    <source>
        <dbReference type="EMBL" id="MBC8578720.1"/>
    </source>
</evidence>
<keyword evidence="1" id="KW-0472">Membrane</keyword>
<evidence type="ECO:0000256" key="1">
    <source>
        <dbReference type="SAM" id="Phobius"/>
    </source>
</evidence>
<accession>A0A926I8J6</accession>
<dbReference type="Proteomes" id="UP000655830">
    <property type="component" value="Unassembled WGS sequence"/>
</dbReference>
<dbReference type="RefSeq" id="WP_177670588.1">
    <property type="nucleotide sequence ID" value="NZ_JACRSY010000005.1"/>
</dbReference>
<organism evidence="2 3">
    <name type="scientific">Zhenhengia yiwuensis</name>
    <dbReference type="NCBI Taxonomy" id="2763666"/>
    <lineage>
        <taxon>Bacteria</taxon>
        <taxon>Bacillati</taxon>
        <taxon>Bacillota</taxon>
        <taxon>Clostridia</taxon>
        <taxon>Lachnospirales</taxon>
        <taxon>Lachnospiraceae</taxon>
        <taxon>Zhenhengia</taxon>
    </lineage>
</organism>
<evidence type="ECO:0000313" key="3">
    <source>
        <dbReference type="Proteomes" id="UP000655830"/>
    </source>
</evidence>
<protein>
    <submittedName>
        <fullName evidence="2">Uncharacterized protein</fullName>
    </submittedName>
</protein>
<reference evidence="2" key="1">
    <citation type="submission" date="2020-08" db="EMBL/GenBank/DDBJ databases">
        <title>Genome public.</title>
        <authorList>
            <person name="Liu C."/>
            <person name="Sun Q."/>
        </authorList>
    </citation>
    <scope>NUCLEOTIDE SEQUENCE</scope>
    <source>
        <strain evidence="2">NSJ-12</strain>
    </source>
</reference>
<comment type="caution">
    <text evidence="2">The sequence shown here is derived from an EMBL/GenBank/DDBJ whole genome shotgun (WGS) entry which is preliminary data.</text>
</comment>
<keyword evidence="3" id="KW-1185">Reference proteome</keyword>
<feature type="transmembrane region" description="Helical" evidence="1">
    <location>
        <begin position="12"/>
        <end position="31"/>
    </location>
</feature>
<keyword evidence="1" id="KW-0812">Transmembrane</keyword>
<dbReference type="EMBL" id="JACRSY010000005">
    <property type="protein sequence ID" value="MBC8578720.1"/>
    <property type="molecule type" value="Genomic_DNA"/>
</dbReference>
<sequence length="238" mass="26956">MSKDFLKCILSFICFVCGLVLTLLFSFHFNATNPSCIIALCLGLVLAAIGVFGFILHYKNLMIIENMKKNKLPILARWSYKPSDFSLVKDKILEDCYVDLSLIVLIGVFCLILAIGLIFPIATDSIGLSILIIISTVILCSLCSILVYFYHVSKLEKYTTALINYHYIYFNNELYSIYRSCYMLEEIEITTGVQNYLRFVYGAPGTPYGPFQIIDIPIPPSELATAYQIKEHYLSLIS</sequence>
<dbReference type="AlphaFoldDB" id="A0A926I8J6"/>
<feature type="transmembrane region" description="Helical" evidence="1">
    <location>
        <begin position="128"/>
        <end position="150"/>
    </location>
</feature>
<keyword evidence="1" id="KW-1133">Transmembrane helix</keyword>
<feature type="transmembrane region" description="Helical" evidence="1">
    <location>
        <begin position="37"/>
        <end position="58"/>
    </location>
</feature>
<feature type="transmembrane region" description="Helical" evidence="1">
    <location>
        <begin position="97"/>
        <end position="122"/>
    </location>
</feature>